<dbReference type="InterPro" id="IPR032466">
    <property type="entry name" value="Metal_Hydrolase"/>
</dbReference>
<dbReference type="InterPro" id="IPR013108">
    <property type="entry name" value="Amidohydro_3"/>
</dbReference>
<evidence type="ECO:0000313" key="2">
    <source>
        <dbReference type="EMBL" id="TQN33564.1"/>
    </source>
</evidence>
<proteinExistence type="predicted"/>
<reference evidence="2 3" key="1">
    <citation type="submission" date="2019-06" db="EMBL/GenBank/DDBJ databases">
        <title>Sequencing the genomes of 1000 actinobacteria strains.</title>
        <authorList>
            <person name="Klenk H.-P."/>
        </authorList>
    </citation>
    <scope>NUCLEOTIDE SEQUENCE [LARGE SCALE GENOMIC DNA]</scope>
    <source>
        <strain evidence="2 3">DSM 45015</strain>
    </source>
</reference>
<keyword evidence="3" id="KW-1185">Reference proteome</keyword>
<dbReference type="GO" id="GO:0016810">
    <property type="term" value="F:hydrolase activity, acting on carbon-nitrogen (but not peptide) bonds"/>
    <property type="evidence" value="ECO:0007669"/>
    <property type="project" value="InterPro"/>
</dbReference>
<dbReference type="SUPFAM" id="SSF51338">
    <property type="entry name" value="Composite domain of metallo-dependent hydrolases"/>
    <property type="match status" value="1"/>
</dbReference>
<dbReference type="InterPro" id="IPR011059">
    <property type="entry name" value="Metal-dep_hydrolase_composite"/>
</dbReference>
<dbReference type="EMBL" id="VFQC01000001">
    <property type="protein sequence ID" value="TQN33564.1"/>
    <property type="molecule type" value="Genomic_DNA"/>
</dbReference>
<dbReference type="Gene3D" id="3.10.310.70">
    <property type="match status" value="1"/>
</dbReference>
<dbReference type="Gene3D" id="2.30.40.10">
    <property type="entry name" value="Urease, subunit C, domain 1"/>
    <property type="match status" value="1"/>
</dbReference>
<protein>
    <recommendedName>
        <fullName evidence="1">Amidohydrolase 3 domain-containing protein</fullName>
    </recommendedName>
</protein>
<feature type="domain" description="Amidohydrolase 3" evidence="1">
    <location>
        <begin position="54"/>
        <end position="537"/>
    </location>
</feature>
<dbReference type="CDD" id="cd01300">
    <property type="entry name" value="YtcJ_like"/>
    <property type="match status" value="1"/>
</dbReference>
<name>A0A543NP00_9ACTN</name>
<dbReference type="AlphaFoldDB" id="A0A543NP00"/>
<organism evidence="2 3">
    <name type="scientific">Haloactinospora alba</name>
    <dbReference type="NCBI Taxonomy" id="405555"/>
    <lineage>
        <taxon>Bacteria</taxon>
        <taxon>Bacillati</taxon>
        <taxon>Actinomycetota</taxon>
        <taxon>Actinomycetes</taxon>
        <taxon>Streptosporangiales</taxon>
        <taxon>Nocardiopsidaceae</taxon>
        <taxon>Haloactinospora</taxon>
    </lineage>
</organism>
<dbReference type="SUPFAM" id="SSF51556">
    <property type="entry name" value="Metallo-dependent hydrolases"/>
    <property type="match status" value="1"/>
</dbReference>
<dbReference type="Proteomes" id="UP000317422">
    <property type="component" value="Unassembled WGS sequence"/>
</dbReference>
<dbReference type="InterPro" id="IPR033932">
    <property type="entry name" value="YtcJ-like"/>
</dbReference>
<dbReference type="PANTHER" id="PTHR22642:SF2">
    <property type="entry name" value="PROTEIN LONG AFTER FAR-RED 3"/>
    <property type="match status" value="1"/>
</dbReference>
<evidence type="ECO:0000259" key="1">
    <source>
        <dbReference type="Pfam" id="PF07969"/>
    </source>
</evidence>
<comment type="caution">
    <text evidence="2">The sequence shown here is derived from an EMBL/GenBank/DDBJ whole genome shotgun (WGS) entry which is preliminary data.</text>
</comment>
<dbReference type="OrthoDB" id="3173428at2"/>
<dbReference type="Gene3D" id="3.20.20.140">
    <property type="entry name" value="Metal-dependent hydrolases"/>
    <property type="match status" value="1"/>
</dbReference>
<dbReference type="RefSeq" id="WP_141924911.1">
    <property type="nucleotide sequence ID" value="NZ_VFQC01000001.1"/>
</dbReference>
<evidence type="ECO:0000313" key="3">
    <source>
        <dbReference type="Proteomes" id="UP000317422"/>
    </source>
</evidence>
<dbReference type="Pfam" id="PF07969">
    <property type="entry name" value="Amidohydro_3"/>
    <property type="match status" value="1"/>
</dbReference>
<gene>
    <name evidence="2" type="ORF">FHX37_3590</name>
</gene>
<dbReference type="PANTHER" id="PTHR22642">
    <property type="entry name" value="IMIDAZOLONEPROPIONASE"/>
    <property type="match status" value="1"/>
</dbReference>
<sequence>MLTDRTPDLVLVAERIHTLEPSETGARALAVRDGRIAAVGDERDVRHWRGPGTEVLDLGPAVLTPGLVDGHMHPVKGLDLTAGVDLSHVTTLDQLVAELREHGRGRERGAWVQGWGLDPNAFGGHPLTHAPLVRALGEDTPALVTMFDGHSALASPRALELAGVDGPRRFAQRAEVVCDDDGRPTGHLLELPAYELVQRVLPPELPSTRRSRLSAILERMAASGLTAGNVMDFDGDSGELVSALEEEGELPLRLRFAPMCMPGADAADLDRIVEQQRLRGRRWSVDGVKFMIDGTVDGGTAWLDEPDVHGESTRSFWPDPDEYTRALRHLSERGVPTATHAIGDAGVRHVLDAIAGVAADPPRVPHRVEHLETLPSELVPRFRALDVTASMQPAHCAHYTRADHTDNWSHRLGPRRAGRAFRCRDLRDTGARLALGSDWPIASFDPRATMADAQLRRPALDPESSPVRPEQALSARMALEGYTIHAATAAGTGDTSGTIAPGKRADLTAFTVDPLRASPDELAQAPIALTVVAGRVAHRGGGSGR</sequence>
<accession>A0A543NP00</accession>